<protein>
    <recommendedName>
        <fullName evidence="1">DUF7513 domain-containing protein</fullName>
    </recommendedName>
</protein>
<evidence type="ECO:0000313" key="3">
    <source>
        <dbReference type="Proteomes" id="UP000607197"/>
    </source>
</evidence>
<comment type="caution">
    <text evidence="2">The sequence shown here is derived from an EMBL/GenBank/DDBJ whole genome shotgun (WGS) entry which is preliminary data.</text>
</comment>
<organism evidence="2 3">
    <name type="scientific">Halocalculus aciditolerans</name>
    <dbReference type="NCBI Taxonomy" id="1383812"/>
    <lineage>
        <taxon>Archaea</taxon>
        <taxon>Methanobacteriati</taxon>
        <taxon>Methanobacteriota</taxon>
        <taxon>Stenosarchaea group</taxon>
        <taxon>Halobacteria</taxon>
        <taxon>Halobacteriales</taxon>
        <taxon>Halobacteriaceae</taxon>
        <taxon>Halocalculus</taxon>
    </lineage>
</organism>
<dbReference type="Pfam" id="PF24353">
    <property type="entry name" value="DUF7513"/>
    <property type="match status" value="1"/>
</dbReference>
<dbReference type="InterPro" id="IPR055935">
    <property type="entry name" value="DUF7513"/>
</dbReference>
<dbReference type="RefSeq" id="WP_188978639.1">
    <property type="nucleotide sequence ID" value="NZ_BMPG01000002.1"/>
</dbReference>
<dbReference type="AlphaFoldDB" id="A0A830FJT4"/>
<accession>A0A830FJT4</accession>
<dbReference type="EMBL" id="BMPG01000002">
    <property type="protein sequence ID" value="GGL62549.1"/>
    <property type="molecule type" value="Genomic_DNA"/>
</dbReference>
<reference evidence="2" key="2">
    <citation type="submission" date="2020-09" db="EMBL/GenBank/DDBJ databases">
        <authorList>
            <person name="Sun Q."/>
            <person name="Ohkuma M."/>
        </authorList>
    </citation>
    <scope>NUCLEOTIDE SEQUENCE</scope>
    <source>
        <strain evidence="2">JCM 19596</strain>
    </source>
</reference>
<dbReference type="OrthoDB" id="198699at2157"/>
<keyword evidence="3" id="KW-1185">Reference proteome</keyword>
<evidence type="ECO:0000313" key="2">
    <source>
        <dbReference type="EMBL" id="GGL62549.1"/>
    </source>
</evidence>
<feature type="domain" description="DUF7513" evidence="1">
    <location>
        <begin position="1"/>
        <end position="80"/>
    </location>
</feature>
<proteinExistence type="predicted"/>
<name>A0A830FJT4_9EURY</name>
<reference evidence="2" key="1">
    <citation type="journal article" date="2014" name="Int. J. Syst. Evol. Microbiol.">
        <title>Complete genome sequence of Corynebacterium casei LMG S-19264T (=DSM 44701T), isolated from a smear-ripened cheese.</title>
        <authorList>
            <consortium name="US DOE Joint Genome Institute (JGI-PGF)"/>
            <person name="Walter F."/>
            <person name="Albersmeier A."/>
            <person name="Kalinowski J."/>
            <person name="Ruckert C."/>
        </authorList>
    </citation>
    <scope>NUCLEOTIDE SEQUENCE</scope>
    <source>
        <strain evidence="2">JCM 19596</strain>
    </source>
</reference>
<sequence>MNLDAFLAGVGFRTNTPDFDPESEFVVVVTGTDAEGRAVARIGDSVLTVHDAPDESVRKRVRVRVTDWDAAAHTGDAEFLVTVGDAAF</sequence>
<evidence type="ECO:0000259" key="1">
    <source>
        <dbReference type="Pfam" id="PF24353"/>
    </source>
</evidence>
<gene>
    <name evidence="2" type="ORF">GCM10009039_20750</name>
</gene>
<dbReference type="Proteomes" id="UP000607197">
    <property type="component" value="Unassembled WGS sequence"/>
</dbReference>